<evidence type="ECO:0000313" key="2">
    <source>
        <dbReference type="Proteomes" id="UP000267223"/>
    </source>
</evidence>
<proteinExistence type="predicted"/>
<dbReference type="NCBIfam" id="TIGR02574">
    <property type="entry name" value="stabl_TIGR02574"/>
    <property type="match status" value="1"/>
</dbReference>
<reference evidence="1 2" key="1">
    <citation type="submission" date="2018-11" db="EMBL/GenBank/DDBJ databases">
        <title>Draft genome sequence of Ferruginibacter sp. BO-59.</title>
        <authorList>
            <person name="Im W.T."/>
        </authorList>
    </citation>
    <scope>NUCLEOTIDE SEQUENCE [LARGE SCALE GENOMIC DNA]</scope>
    <source>
        <strain evidence="1 2">BO-59</strain>
    </source>
</reference>
<gene>
    <name evidence="1" type="ORF">EFY79_07680</name>
</gene>
<dbReference type="RefSeq" id="WP_123120112.1">
    <property type="nucleotide sequence ID" value="NZ_RJJR01000005.1"/>
</dbReference>
<dbReference type="OrthoDB" id="8909055at2"/>
<dbReference type="AlphaFoldDB" id="A0A3M9NHR3"/>
<dbReference type="Proteomes" id="UP000267223">
    <property type="component" value="Unassembled WGS sequence"/>
</dbReference>
<keyword evidence="2" id="KW-1185">Reference proteome</keyword>
<evidence type="ECO:0008006" key="3">
    <source>
        <dbReference type="Google" id="ProtNLM"/>
    </source>
</evidence>
<sequence>MPYNKQELFKLPVAEKYELVMDLWESIDNNFLGKEMTRKGLEEEIDKRIERIEKNPELLIPWEEVLKEMRD</sequence>
<name>A0A3M9NHR3_9BACT</name>
<accession>A0A3M9NHR3</accession>
<protein>
    <recommendedName>
        <fullName evidence="3">Addiction module component</fullName>
    </recommendedName>
</protein>
<organism evidence="1 2">
    <name type="scientific">Hanamia caeni</name>
    <dbReference type="NCBI Taxonomy" id="2294116"/>
    <lineage>
        <taxon>Bacteria</taxon>
        <taxon>Pseudomonadati</taxon>
        <taxon>Bacteroidota</taxon>
        <taxon>Chitinophagia</taxon>
        <taxon>Chitinophagales</taxon>
        <taxon>Chitinophagaceae</taxon>
        <taxon>Hanamia</taxon>
    </lineage>
</organism>
<dbReference type="InterPro" id="IPR013406">
    <property type="entry name" value="CHP02574_addiction_mod"/>
</dbReference>
<evidence type="ECO:0000313" key="1">
    <source>
        <dbReference type="EMBL" id="RNI37271.1"/>
    </source>
</evidence>
<dbReference type="EMBL" id="RJJR01000005">
    <property type="protein sequence ID" value="RNI37271.1"/>
    <property type="molecule type" value="Genomic_DNA"/>
</dbReference>
<dbReference type="Pfam" id="PF09720">
    <property type="entry name" value="Unstab_antitox"/>
    <property type="match status" value="1"/>
</dbReference>
<comment type="caution">
    <text evidence="1">The sequence shown here is derived from an EMBL/GenBank/DDBJ whole genome shotgun (WGS) entry which is preliminary data.</text>
</comment>